<reference evidence="1 2" key="1">
    <citation type="submission" date="2017-01" db="EMBL/GenBank/DDBJ databases">
        <authorList>
            <person name="Mah S.A."/>
            <person name="Swanson W.J."/>
            <person name="Moy G.W."/>
            <person name="Vacquier V.D."/>
        </authorList>
    </citation>
    <scope>NUCLEOTIDE SEQUENCE [LARGE SCALE GENOMIC DNA]</scope>
    <source>
        <strain evidence="1 2">DSM 11589</strain>
    </source>
</reference>
<sequence>MPHSYRITVEPQSSRQDEAFTFEADSHDDLLEIIERIRAKNLLPPDQIESFCVGLKLFGGVMLKNRKDPLFADFGAAFGDFMKKLKSS</sequence>
<dbReference type="Pfam" id="PF12977">
    <property type="entry name" value="DUF3861"/>
    <property type="match status" value="1"/>
</dbReference>
<dbReference type="InterPro" id="IPR038194">
    <property type="entry name" value="DUF3861_sf"/>
</dbReference>
<dbReference type="RefSeq" id="WP_076399819.1">
    <property type="nucleotide sequence ID" value="NZ_FTOA01000003.1"/>
</dbReference>
<dbReference type="InterPro" id="IPR024476">
    <property type="entry name" value="DUF3861"/>
</dbReference>
<evidence type="ECO:0008006" key="3">
    <source>
        <dbReference type="Google" id="ProtNLM"/>
    </source>
</evidence>
<dbReference type="OrthoDB" id="119700at2"/>
<evidence type="ECO:0000313" key="2">
    <source>
        <dbReference type="Proteomes" id="UP000185678"/>
    </source>
</evidence>
<dbReference type="AlphaFoldDB" id="A0A1N7L906"/>
<evidence type="ECO:0000313" key="1">
    <source>
        <dbReference type="EMBL" id="SIS70328.1"/>
    </source>
</evidence>
<gene>
    <name evidence="1" type="ORF">SAMN05421779_103182</name>
</gene>
<dbReference type="STRING" id="80876.SAMN05421779_103182"/>
<organism evidence="1 2">
    <name type="scientific">Insolitispirillum peregrinum</name>
    <dbReference type="NCBI Taxonomy" id="80876"/>
    <lineage>
        <taxon>Bacteria</taxon>
        <taxon>Pseudomonadati</taxon>
        <taxon>Pseudomonadota</taxon>
        <taxon>Alphaproteobacteria</taxon>
        <taxon>Rhodospirillales</taxon>
        <taxon>Novispirillaceae</taxon>
        <taxon>Insolitispirillum</taxon>
    </lineage>
</organism>
<proteinExistence type="predicted"/>
<protein>
    <recommendedName>
        <fullName evidence="3">DUF3861 domain-containing protein</fullName>
    </recommendedName>
</protein>
<dbReference type="EMBL" id="FTOA01000003">
    <property type="protein sequence ID" value="SIS70328.1"/>
    <property type="molecule type" value="Genomic_DNA"/>
</dbReference>
<accession>A0A1N7L906</accession>
<dbReference type="Gene3D" id="3.10.20.850">
    <property type="entry name" value="Protein of unknown function DUF3861"/>
    <property type="match status" value="1"/>
</dbReference>
<keyword evidence="2" id="KW-1185">Reference proteome</keyword>
<name>A0A1N7L906_9PROT</name>
<dbReference type="Proteomes" id="UP000185678">
    <property type="component" value="Unassembled WGS sequence"/>
</dbReference>